<dbReference type="InterPro" id="IPR011990">
    <property type="entry name" value="TPR-like_helical_dom_sf"/>
</dbReference>
<reference evidence="2 3" key="1">
    <citation type="submission" date="2021-03" db="EMBL/GenBank/DDBJ databases">
        <title>Enterococcal diversity collection.</title>
        <authorList>
            <person name="Gilmore M.S."/>
            <person name="Schwartzman J."/>
            <person name="Van Tyne D."/>
            <person name="Martin M."/>
            <person name="Earl A.M."/>
            <person name="Manson A.L."/>
            <person name="Straub T."/>
            <person name="Salamzade R."/>
            <person name="Saavedra J."/>
            <person name="Lebreton F."/>
            <person name="Prichula J."/>
            <person name="Schaufler K."/>
            <person name="Gaca A."/>
            <person name="Sgardioli B."/>
            <person name="Wagenaar J."/>
            <person name="Strong T."/>
        </authorList>
    </citation>
    <scope>NUCLEOTIDE SEQUENCE [LARGE SCALE GENOMIC DNA]</scope>
    <source>
        <strain evidence="2 3">MSG2901</strain>
    </source>
</reference>
<dbReference type="PANTHER" id="PTHR37038:SF12">
    <property type="entry name" value="TRANSCRIPTIONAL REGULATOR"/>
    <property type="match status" value="1"/>
</dbReference>
<dbReference type="Pfam" id="PF21259">
    <property type="entry name" value="Rgg_C"/>
    <property type="match status" value="1"/>
</dbReference>
<dbReference type="InterPro" id="IPR053163">
    <property type="entry name" value="HTH-type_regulator_Rgg"/>
</dbReference>
<dbReference type="InterPro" id="IPR010982">
    <property type="entry name" value="Lambda_DNA-bd_dom_sf"/>
</dbReference>
<dbReference type="PROSITE" id="PS50943">
    <property type="entry name" value="HTH_CROC1"/>
    <property type="match status" value="1"/>
</dbReference>
<keyword evidence="3" id="KW-1185">Reference proteome</keyword>
<dbReference type="NCBIfam" id="TIGR01716">
    <property type="entry name" value="RGG_Cterm"/>
    <property type="match status" value="1"/>
</dbReference>
<dbReference type="SMART" id="SM00530">
    <property type="entry name" value="HTH_XRE"/>
    <property type="match status" value="1"/>
</dbReference>
<accession>A0ABS3HWG2</accession>
<gene>
    <name evidence="2" type="ORF">JZO71_00525</name>
</gene>
<evidence type="ECO:0000313" key="3">
    <source>
        <dbReference type="Proteomes" id="UP000664832"/>
    </source>
</evidence>
<protein>
    <submittedName>
        <fullName evidence="2">Helix-turn-helix domain-containing protein</fullName>
    </submittedName>
</protein>
<evidence type="ECO:0000259" key="1">
    <source>
        <dbReference type="PROSITE" id="PS50943"/>
    </source>
</evidence>
<name>A0ABS3HWG2_9ENTE</name>
<comment type="caution">
    <text evidence="2">The sequence shown here is derived from an EMBL/GenBank/DDBJ whole genome shotgun (WGS) entry which is preliminary data.</text>
</comment>
<organism evidence="2 3">
    <name type="scientific">Candidatus Enterococcus courvalinii</name>
    <dbReference type="NCBI Taxonomy" id="2815329"/>
    <lineage>
        <taxon>Bacteria</taxon>
        <taxon>Bacillati</taxon>
        <taxon>Bacillota</taxon>
        <taxon>Bacilli</taxon>
        <taxon>Lactobacillales</taxon>
        <taxon>Enterococcaceae</taxon>
        <taxon>Enterococcus</taxon>
    </lineage>
</organism>
<dbReference type="InterPro" id="IPR010057">
    <property type="entry name" value="Transcription_activator_Rgg_C"/>
</dbReference>
<dbReference type="Gene3D" id="1.25.40.10">
    <property type="entry name" value="Tetratricopeptide repeat domain"/>
    <property type="match status" value="1"/>
</dbReference>
<dbReference type="PANTHER" id="PTHR37038">
    <property type="entry name" value="TRANSCRIPTIONAL REGULATOR-RELATED"/>
    <property type="match status" value="1"/>
</dbReference>
<dbReference type="CDD" id="cd00093">
    <property type="entry name" value="HTH_XRE"/>
    <property type="match status" value="1"/>
</dbReference>
<dbReference type="InterPro" id="IPR001387">
    <property type="entry name" value="Cro/C1-type_HTH"/>
</dbReference>
<feature type="domain" description="HTH cro/C1-type" evidence="1">
    <location>
        <begin position="7"/>
        <end position="60"/>
    </location>
</feature>
<dbReference type="Proteomes" id="UP000664832">
    <property type="component" value="Unassembled WGS sequence"/>
</dbReference>
<dbReference type="Pfam" id="PF01381">
    <property type="entry name" value="HTH_3"/>
    <property type="match status" value="1"/>
</dbReference>
<dbReference type="SUPFAM" id="SSF47413">
    <property type="entry name" value="lambda repressor-like DNA-binding domains"/>
    <property type="match status" value="1"/>
</dbReference>
<evidence type="ECO:0000313" key="2">
    <source>
        <dbReference type="EMBL" id="MBO0480806.1"/>
    </source>
</evidence>
<dbReference type="RefSeq" id="WP_206897641.1">
    <property type="nucleotide sequence ID" value="NZ_JAFLWI010000001.1"/>
</dbReference>
<dbReference type="EMBL" id="JAFLWI010000001">
    <property type="protein sequence ID" value="MBO0480806.1"/>
    <property type="molecule type" value="Genomic_DNA"/>
</dbReference>
<proteinExistence type="predicted"/>
<sequence length="282" mass="33502">MLYGKIIKNLRNERNITQSQLAEGLQTRVSVARFESGETRVTLEALFHYLNRLNIRPEDFFLIVNQENKNEKEDIYQYFLKEVANSSSSDFIRNLKKKYEQDGDIFYLLLFVEAINIQNRIYDKKTNLDAEIVVVKKYLDKVETWGYFELSMFTNCLNLFSTSYIKNQYVIIMNAYDKYYGYPKYQHCKISFLVNYLILLFERGQYSFIPEILLQLHDASSDISYVSGRIFWHFFTGTYKKIIDHIEFDSSSIIFWVKSLGYDDLSVQLSDFSKMIDLKTVF</sequence>